<sequence length="98" mass="10529">MRVGVTNTHQVCCAVVNLSVVASMLSANSPLTTAIPKHPGGLSVLGNGILHRGWVSPTMKGDYKYTLLDSVVRFFFGVSAGYPVRPNNFNHQININSS</sequence>
<dbReference type="RefSeq" id="XP_062654223.1">
    <property type="nucleotide sequence ID" value="XM_062808412.1"/>
</dbReference>
<protein>
    <submittedName>
        <fullName evidence="1">Uncharacterized protein</fullName>
    </submittedName>
</protein>
<reference evidence="1" key="2">
    <citation type="submission" date="2023-06" db="EMBL/GenBank/DDBJ databases">
        <authorList>
            <consortium name="Lawrence Berkeley National Laboratory"/>
            <person name="Haridas S."/>
            <person name="Hensen N."/>
            <person name="Bonometti L."/>
            <person name="Westerberg I."/>
            <person name="Brannstrom I.O."/>
            <person name="Guillou S."/>
            <person name="Cros-Aarteil S."/>
            <person name="Calhoun S."/>
            <person name="Kuo A."/>
            <person name="Mondo S."/>
            <person name="Pangilinan J."/>
            <person name="Riley R."/>
            <person name="Labutti K."/>
            <person name="Andreopoulos B."/>
            <person name="Lipzen A."/>
            <person name="Chen C."/>
            <person name="Yanf M."/>
            <person name="Daum C."/>
            <person name="Ng V."/>
            <person name="Clum A."/>
            <person name="Steindorff A."/>
            <person name="Ohm R."/>
            <person name="Martin F."/>
            <person name="Silar P."/>
            <person name="Natvig D."/>
            <person name="Lalanne C."/>
            <person name="Gautier V."/>
            <person name="Ament-Velasquez S.L."/>
            <person name="Kruys A."/>
            <person name="Hutchinson M.I."/>
            <person name="Powell A.J."/>
            <person name="Barry K."/>
            <person name="Miller A.N."/>
            <person name="Grigoriev I.V."/>
            <person name="Debuchy R."/>
            <person name="Gladieux P."/>
            <person name="Thoren M.H."/>
            <person name="Johannesson H."/>
        </authorList>
    </citation>
    <scope>NUCLEOTIDE SEQUENCE</scope>
    <source>
        <strain evidence="1">CBS 168.71</strain>
    </source>
</reference>
<dbReference type="EMBL" id="JAUEPN010000012">
    <property type="protein sequence ID" value="KAK3290709.1"/>
    <property type="molecule type" value="Genomic_DNA"/>
</dbReference>
<reference evidence="1" key="1">
    <citation type="journal article" date="2023" name="Mol. Phylogenet. Evol.">
        <title>Genome-scale phylogeny and comparative genomics of the fungal order Sordariales.</title>
        <authorList>
            <person name="Hensen N."/>
            <person name="Bonometti L."/>
            <person name="Westerberg I."/>
            <person name="Brannstrom I.O."/>
            <person name="Guillou S."/>
            <person name="Cros-Aarteil S."/>
            <person name="Calhoun S."/>
            <person name="Haridas S."/>
            <person name="Kuo A."/>
            <person name="Mondo S."/>
            <person name="Pangilinan J."/>
            <person name="Riley R."/>
            <person name="LaButti K."/>
            <person name="Andreopoulos B."/>
            <person name="Lipzen A."/>
            <person name="Chen C."/>
            <person name="Yan M."/>
            <person name="Daum C."/>
            <person name="Ng V."/>
            <person name="Clum A."/>
            <person name="Steindorff A."/>
            <person name="Ohm R.A."/>
            <person name="Martin F."/>
            <person name="Silar P."/>
            <person name="Natvig D.O."/>
            <person name="Lalanne C."/>
            <person name="Gautier V."/>
            <person name="Ament-Velasquez S.L."/>
            <person name="Kruys A."/>
            <person name="Hutchinson M.I."/>
            <person name="Powell A.J."/>
            <person name="Barry K."/>
            <person name="Miller A.N."/>
            <person name="Grigoriev I.V."/>
            <person name="Debuchy R."/>
            <person name="Gladieux P."/>
            <person name="Hiltunen Thoren M."/>
            <person name="Johannesson H."/>
        </authorList>
    </citation>
    <scope>NUCLEOTIDE SEQUENCE</scope>
    <source>
        <strain evidence="1">CBS 168.71</strain>
    </source>
</reference>
<proteinExistence type="predicted"/>
<dbReference type="Proteomes" id="UP001278766">
    <property type="component" value="Unassembled WGS sequence"/>
</dbReference>
<keyword evidence="2" id="KW-1185">Reference proteome</keyword>
<evidence type="ECO:0000313" key="2">
    <source>
        <dbReference type="Proteomes" id="UP001278766"/>
    </source>
</evidence>
<organism evidence="1 2">
    <name type="scientific">Chaetomium fimeti</name>
    <dbReference type="NCBI Taxonomy" id="1854472"/>
    <lineage>
        <taxon>Eukaryota</taxon>
        <taxon>Fungi</taxon>
        <taxon>Dikarya</taxon>
        <taxon>Ascomycota</taxon>
        <taxon>Pezizomycotina</taxon>
        <taxon>Sordariomycetes</taxon>
        <taxon>Sordariomycetidae</taxon>
        <taxon>Sordariales</taxon>
        <taxon>Chaetomiaceae</taxon>
        <taxon>Chaetomium</taxon>
    </lineage>
</organism>
<dbReference type="GeneID" id="87845360"/>
<accession>A0AAE0H668</accession>
<dbReference type="AlphaFoldDB" id="A0AAE0H668"/>
<name>A0AAE0H668_9PEZI</name>
<comment type="caution">
    <text evidence="1">The sequence shown here is derived from an EMBL/GenBank/DDBJ whole genome shotgun (WGS) entry which is preliminary data.</text>
</comment>
<gene>
    <name evidence="1" type="ORF">B0H64DRAFT_54597</name>
</gene>
<evidence type="ECO:0000313" key="1">
    <source>
        <dbReference type="EMBL" id="KAK3290709.1"/>
    </source>
</evidence>